<organism evidence="1 2">
    <name type="scientific">Pandoraea terrigena</name>
    <dbReference type="NCBI Taxonomy" id="2508292"/>
    <lineage>
        <taxon>Bacteria</taxon>
        <taxon>Pseudomonadati</taxon>
        <taxon>Pseudomonadota</taxon>
        <taxon>Betaproteobacteria</taxon>
        <taxon>Burkholderiales</taxon>
        <taxon>Burkholderiaceae</taxon>
        <taxon>Pandoraea</taxon>
    </lineage>
</organism>
<dbReference type="EMBL" id="CABPRU010000005">
    <property type="protein sequence ID" value="VVE07820.1"/>
    <property type="molecule type" value="Genomic_DNA"/>
</dbReference>
<dbReference type="RefSeq" id="WP_150613111.1">
    <property type="nucleotide sequence ID" value="NZ_CABPRU010000005.1"/>
</dbReference>
<dbReference type="OrthoDB" id="7270370at2"/>
<dbReference type="Proteomes" id="UP000334380">
    <property type="component" value="Unassembled WGS sequence"/>
</dbReference>
<dbReference type="AlphaFoldDB" id="A0A5E4VA86"/>
<accession>A0A5E4VA86</accession>
<protein>
    <submittedName>
        <fullName evidence="1">Uncharacterized protein</fullName>
    </submittedName>
</protein>
<keyword evidence="2" id="KW-1185">Reference proteome</keyword>
<gene>
    <name evidence="1" type="ORF">PTE31013_02484</name>
</gene>
<name>A0A5E4VA86_9BURK</name>
<evidence type="ECO:0000313" key="2">
    <source>
        <dbReference type="Proteomes" id="UP000334380"/>
    </source>
</evidence>
<evidence type="ECO:0000313" key="1">
    <source>
        <dbReference type="EMBL" id="VVE07820.1"/>
    </source>
</evidence>
<proteinExistence type="predicted"/>
<sequence>MTPADALAGAVNPALALLPQVMTSDRAKVELLSIALQESSLTYRRQMPTGPARGLWQCEQGTQASRGGIWGLYLFKGTSGYLSNLCAARKVAHDPAAIYSALETDDILAAGCARLLLYTDPQPLPDVDDVVGSWALYQRVWRPGKPRPAEWGVNHGKARSAV</sequence>
<reference evidence="1 2" key="1">
    <citation type="submission" date="2019-08" db="EMBL/GenBank/DDBJ databases">
        <authorList>
            <person name="Peeters C."/>
        </authorList>
    </citation>
    <scope>NUCLEOTIDE SEQUENCE [LARGE SCALE GENOMIC DNA]</scope>
    <source>
        <strain evidence="1 2">LMG 31013</strain>
    </source>
</reference>